<reference evidence="3 4" key="1">
    <citation type="journal article" date="2022" name="Cell">
        <title>Repeat-based holocentromeres influence genome architecture and karyotype evolution.</title>
        <authorList>
            <person name="Hofstatter P.G."/>
            <person name="Thangavel G."/>
            <person name="Lux T."/>
            <person name="Neumann P."/>
            <person name="Vondrak T."/>
            <person name="Novak P."/>
            <person name="Zhang M."/>
            <person name="Costa L."/>
            <person name="Castellani M."/>
            <person name="Scott A."/>
            <person name="Toegelov H."/>
            <person name="Fuchs J."/>
            <person name="Mata-Sucre Y."/>
            <person name="Dias Y."/>
            <person name="Vanzela A.L.L."/>
            <person name="Huettel B."/>
            <person name="Almeida C.C.S."/>
            <person name="Simkova H."/>
            <person name="Souza G."/>
            <person name="Pedrosa-Harand A."/>
            <person name="Macas J."/>
            <person name="Mayer K.F.X."/>
            <person name="Houben A."/>
            <person name="Marques A."/>
        </authorList>
    </citation>
    <scope>NUCLEOTIDE SEQUENCE [LARGE SCALE GENOMIC DNA]</scope>
    <source>
        <strain evidence="3">RhyTen1mFocal</strain>
    </source>
</reference>
<gene>
    <name evidence="3" type="ORF">LUZ61_004326</name>
</gene>
<sequence>MAAPLSKSPLFNAFRSSSSSQKTAERPLPNNIPRRNYHIELGAREKALLEEDPALKKFRSYKNSVKAASKIGNVLTVVAFAACGYQLVVRAMT</sequence>
<dbReference type="EMBL" id="JAMRDG010000001">
    <property type="protein sequence ID" value="KAJ3700621.1"/>
    <property type="molecule type" value="Genomic_DNA"/>
</dbReference>
<proteinExistence type="predicted"/>
<keyword evidence="2" id="KW-0472">Membrane</keyword>
<comment type="caution">
    <text evidence="3">The sequence shown here is derived from an EMBL/GenBank/DDBJ whole genome shotgun (WGS) entry which is preliminary data.</text>
</comment>
<feature type="region of interest" description="Disordered" evidence="1">
    <location>
        <begin position="1"/>
        <end position="33"/>
    </location>
</feature>
<name>A0AAD5ZMF5_9POAL</name>
<organism evidence="3 4">
    <name type="scientific">Rhynchospora tenuis</name>
    <dbReference type="NCBI Taxonomy" id="198213"/>
    <lineage>
        <taxon>Eukaryota</taxon>
        <taxon>Viridiplantae</taxon>
        <taxon>Streptophyta</taxon>
        <taxon>Embryophyta</taxon>
        <taxon>Tracheophyta</taxon>
        <taxon>Spermatophyta</taxon>
        <taxon>Magnoliopsida</taxon>
        <taxon>Liliopsida</taxon>
        <taxon>Poales</taxon>
        <taxon>Cyperaceae</taxon>
        <taxon>Cyperoideae</taxon>
        <taxon>Rhynchosporeae</taxon>
        <taxon>Rhynchospora</taxon>
    </lineage>
</organism>
<accession>A0AAD5ZMF5</accession>
<keyword evidence="2" id="KW-0812">Transmembrane</keyword>
<dbReference type="PANTHER" id="PTHR36041">
    <property type="entry name" value="SUCCINATE DEHYDROGENASE SUBUNIT 7A, MITOCHONDRIAL-RELATED"/>
    <property type="match status" value="1"/>
</dbReference>
<evidence type="ECO:0000313" key="3">
    <source>
        <dbReference type="EMBL" id="KAJ3700621.1"/>
    </source>
</evidence>
<evidence type="ECO:0000313" key="4">
    <source>
        <dbReference type="Proteomes" id="UP001210211"/>
    </source>
</evidence>
<keyword evidence="4" id="KW-1185">Reference proteome</keyword>
<dbReference type="AlphaFoldDB" id="A0AAD5ZMF5"/>
<evidence type="ECO:0000256" key="1">
    <source>
        <dbReference type="SAM" id="MobiDB-lite"/>
    </source>
</evidence>
<evidence type="ECO:0000256" key="2">
    <source>
        <dbReference type="SAM" id="Phobius"/>
    </source>
</evidence>
<dbReference type="PANTHER" id="PTHR36041:SF2">
    <property type="entry name" value="SUCCINATE DEHYDROGENASE SUBUNIT 7A, MITOCHONDRIAL-RELATED"/>
    <property type="match status" value="1"/>
</dbReference>
<feature type="transmembrane region" description="Helical" evidence="2">
    <location>
        <begin position="67"/>
        <end position="88"/>
    </location>
</feature>
<evidence type="ECO:0008006" key="5">
    <source>
        <dbReference type="Google" id="ProtNLM"/>
    </source>
</evidence>
<protein>
    <recommendedName>
        <fullName evidence="5">Succinate dehydrogenase subunit 7, mitochondrial</fullName>
    </recommendedName>
</protein>
<dbReference type="Proteomes" id="UP001210211">
    <property type="component" value="Unassembled WGS sequence"/>
</dbReference>
<dbReference type="GO" id="GO:0045273">
    <property type="term" value="C:respiratory chain complex II (succinate dehydrogenase)"/>
    <property type="evidence" value="ECO:0007669"/>
    <property type="project" value="InterPro"/>
</dbReference>
<keyword evidence="2" id="KW-1133">Transmembrane helix</keyword>
<dbReference type="InterPro" id="IPR034573">
    <property type="entry name" value="SDH7"/>
</dbReference>